<evidence type="ECO:0000256" key="1">
    <source>
        <dbReference type="ARBA" id="ARBA00005417"/>
    </source>
</evidence>
<dbReference type="GO" id="GO:0005524">
    <property type="term" value="F:ATP binding"/>
    <property type="evidence" value="ECO:0007669"/>
    <property type="project" value="UniProtKB-KW"/>
</dbReference>
<proteinExistence type="inferred from homology"/>
<dbReference type="SUPFAM" id="SSF52540">
    <property type="entry name" value="P-loop containing nucleoside triphosphate hydrolases"/>
    <property type="match status" value="1"/>
</dbReference>
<sequence>MTCLTPIKTAVPLVQAIAVRHRYGKAEGANLLVLDNVDLTLNENEIVGLLGRSGSGKSTLLRSIAGLIKPTEGQIVFPPRPDGPTTLSMVFQSFALFPWLTVLQNVEVGLEAKGVRPEERRRRSLAAIDLIGLDGFENAYPKELSGGMRQRVGLARALVVDPSILLMDEPFSALDVLTAETLRTDLLDLWSEGRMPIKSILMVTHNIEEAVLMCDRILVFSSNPGRVVQAIEVDLPQPRNRQDPAFRALVERIYAQMTRPDQAPAPHDGIFPGMGLGMVLPRVSTNVMAGLIEAVHAAPFDGRASMSDLAQDLRYEADELFPIAETLQLLRLVEMREGDLVLTATARRYAEADVDARKSIFAQQLLAHVPLAAHVRRVLDDRPSHIAPASRFRDELEDFMSPDYADQTLRAVINWSRYAEVFSYDEGADRFSLEDAV</sequence>
<reference evidence="6 7" key="1">
    <citation type="submission" date="2022-04" db="EMBL/GenBank/DDBJ databases">
        <title>Genome sequence of soybean root-associated Caulobacter segnis RL271.</title>
        <authorList>
            <person name="Longley R."/>
            <person name="Bonito G."/>
            <person name="Trigodet F."/>
            <person name="Crosson S."/>
            <person name="Fiebig A."/>
        </authorList>
    </citation>
    <scope>NUCLEOTIDE SEQUENCE [LARGE SCALE GENOMIC DNA]</scope>
    <source>
        <strain evidence="6 7">RL271</strain>
    </source>
</reference>
<dbReference type="Gene3D" id="3.40.50.300">
    <property type="entry name" value="P-loop containing nucleotide triphosphate hydrolases"/>
    <property type="match status" value="1"/>
</dbReference>
<dbReference type="PANTHER" id="PTHR42788:SF13">
    <property type="entry name" value="ALIPHATIC SULFONATES IMPORT ATP-BINDING PROTEIN SSUB"/>
    <property type="match status" value="1"/>
</dbReference>
<dbReference type="Pfam" id="PF00005">
    <property type="entry name" value="ABC_tran"/>
    <property type="match status" value="1"/>
</dbReference>
<dbReference type="EMBL" id="CP096040">
    <property type="protein sequence ID" value="USQ93929.1"/>
    <property type="molecule type" value="Genomic_DNA"/>
</dbReference>
<feature type="domain" description="ABC transporter" evidence="5">
    <location>
        <begin position="14"/>
        <end position="247"/>
    </location>
</feature>
<evidence type="ECO:0000313" key="7">
    <source>
        <dbReference type="Proteomes" id="UP001057520"/>
    </source>
</evidence>
<keyword evidence="7" id="KW-1185">Reference proteome</keyword>
<dbReference type="Proteomes" id="UP001057520">
    <property type="component" value="Chromosome"/>
</dbReference>
<dbReference type="Pfam" id="PF09821">
    <property type="entry name" value="AAA_assoc_C"/>
    <property type="match status" value="1"/>
</dbReference>
<dbReference type="InterPro" id="IPR003439">
    <property type="entry name" value="ABC_transporter-like_ATP-bd"/>
</dbReference>
<dbReference type="PANTHER" id="PTHR42788">
    <property type="entry name" value="TAURINE IMPORT ATP-BINDING PROTEIN-RELATED"/>
    <property type="match status" value="1"/>
</dbReference>
<keyword evidence="2" id="KW-0813">Transport</keyword>
<accession>A0ABY4ZNX8</accession>
<name>A0ABY4ZNX8_9CAUL</name>
<evidence type="ECO:0000259" key="5">
    <source>
        <dbReference type="PROSITE" id="PS50893"/>
    </source>
</evidence>
<dbReference type="CDD" id="cd03293">
    <property type="entry name" value="ABC_NrtD_SsuB_transporters"/>
    <property type="match status" value="1"/>
</dbReference>
<dbReference type="PROSITE" id="PS00211">
    <property type="entry name" value="ABC_TRANSPORTER_1"/>
    <property type="match status" value="1"/>
</dbReference>
<dbReference type="InterPro" id="IPR027417">
    <property type="entry name" value="P-loop_NTPase"/>
</dbReference>
<dbReference type="InterPro" id="IPR050166">
    <property type="entry name" value="ABC_transporter_ATP-bind"/>
</dbReference>
<dbReference type="InterPro" id="IPR017871">
    <property type="entry name" value="ABC_transporter-like_CS"/>
</dbReference>
<gene>
    <name evidence="6" type="ORF">MZV50_15035</name>
</gene>
<evidence type="ECO:0000256" key="3">
    <source>
        <dbReference type="ARBA" id="ARBA00022741"/>
    </source>
</evidence>
<evidence type="ECO:0000256" key="4">
    <source>
        <dbReference type="ARBA" id="ARBA00022840"/>
    </source>
</evidence>
<dbReference type="InterPro" id="IPR018632">
    <property type="entry name" value="AAA-associated_dom_C"/>
</dbReference>
<protein>
    <submittedName>
        <fullName evidence="6">Nitrate/sulfonate/bicarbonate ABC transporter ATP-binding protein</fullName>
    </submittedName>
</protein>
<organism evidence="6 7">
    <name type="scientific">Caulobacter segnis</name>
    <dbReference type="NCBI Taxonomy" id="88688"/>
    <lineage>
        <taxon>Bacteria</taxon>
        <taxon>Pseudomonadati</taxon>
        <taxon>Pseudomonadota</taxon>
        <taxon>Alphaproteobacteria</taxon>
        <taxon>Caulobacterales</taxon>
        <taxon>Caulobacteraceae</taxon>
        <taxon>Caulobacter</taxon>
    </lineage>
</organism>
<dbReference type="PROSITE" id="PS50893">
    <property type="entry name" value="ABC_TRANSPORTER_2"/>
    <property type="match status" value="1"/>
</dbReference>
<keyword evidence="4 6" id="KW-0067">ATP-binding</keyword>
<keyword evidence="3" id="KW-0547">Nucleotide-binding</keyword>
<evidence type="ECO:0000256" key="2">
    <source>
        <dbReference type="ARBA" id="ARBA00022448"/>
    </source>
</evidence>
<dbReference type="SMART" id="SM00382">
    <property type="entry name" value="AAA"/>
    <property type="match status" value="1"/>
</dbReference>
<comment type="similarity">
    <text evidence="1">Belongs to the ABC transporter superfamily.</text>
</comment>
<dbReference type="InterPro" id="IPR003593">
    <property type="entry name" value="AAA+_ATPase"/>
</dbReference>
<evidence type="ECO:0000313" key="6">
    <source>
        <dbReference type="EMBL" id="USQ93929.1"/>
    </source>
</evidence>